<dbReference type="OrthoDB" id="2124888at2759"/>
<dbReference type="PANTHER" id="PTHR28026">
    <property type="entry name" value="DUF962 DOMAIN PROTEIN (AFU_ORTHOLOGUE AFUA_8G05310)"/>
    <property type="match status" value="1"/>
</dbReference>
<comment type="caution">
    <text evidence="2">The sequence shown here is derived from an EMBL/GenBank/DDBJ whole genome shotgun (WGS) entry which is preliminary data.</text>
</comment>
<reference evidence="2 3" key="1">
    <citation type="journal article" date="2015" name="Sci. Rep.">
        <title>Chromosome-level genome map provides insights into diverse defense mechanisms in the medicinal fungus Ganoderma sinense.</title>
        <authorList>
            <person name="Zhu Y."/>
            <person name="Xu J."/>
            <person name="Sun C."/>
            <person name="Zhou S."/>
            <person name="Xu H."/>
            <person name="Nelson D.R."/>
            <person name="Qian J."/>
            <person name="Song J."/>
            <person name="Luo H."/>
            <person name="Xiang L."/>
            <person name="Li Y."/>
            <person name="Xu Z."/>
            <person name="Ji A."/>
            <person name="Wang L."/>
            <person name="Lu S."/>
            <person name="Hayward A."/>
            <person name="Sun W."/>
            <person name="Li X."/>
            <person name="Schwartz D.C."/>
            <person name="Wang Y."/>
            <person name="Chen S."/>
        </authorList>
    </citation>
    <scope>NUCLEOTIDE SEQUENCE [LARGE SCALE GENOMIC DNA]</scope>
    <source>
        <strain evidence="2 3">ZZ0214-1</strain>
    </source>
</reference>
<accession>A0A2G8ST19</accession>
<dbReference type="GO" id="GO:0005783">
    <property type="term" value="C:endoplasmic reticulum"/>
    <property type="evidence" value="ECO:0007669"/>
    <property type="project" value="TreeGrafter"/>
</dbReference>
<keyword evidence="3" id="KW-1185">Reference proteome</keyword>
<keyword evidence="1" id="KW-0812">Transmembrane</keyword>
<evidence type="ECO:0000313" key="2">
    <source>
        <dbReference type="EMBL" id="PIL36853.1"/>
    </source>
</evidence>
<dbReference type="EMBL" id="AYKW01000001">
    <property type="protein sequence ID" value="PIL36853.1"/>
    <property type="molecule type" value="Genomic_DNA"/>
</dbReference>
<evidence type="ECO:0000256" key="1">
    <source>
        <dbReference type="SAM" id="Phobius"/>
    </source>
</evidence>
<protein>
    <recommendedName>
        <fullName evidence="4">DUF962 domain-containing protein</fullName>
    </recommendedName>
</protein>
<dbReference type="GO" id="GO:0046521">
    <property type="term" value="P:sphingoid catabolic process"/>
    <property type="evidence" value="ECO:0007669"/>
    <property type="project" value="TreeGrafter"/>
</dbReference>
<evidence type="ECO:0000313" key="3">
    <source>
        <dbReference type="Proteomes" id="UP000230002"/>
    </source>
</evidence>
<dbReference type="Pfam" id="PF06127">
    <property type="entry name" value="Mpo1-like"/>
    <property type="match status" value="1"/>
</dbReference>
<sequence length="193" mass="21512">MPGVLDVKNQLVFYGAYHDHPVNVAIHMTFVPVLLWTGLVLGSLIPVPSFFPQIHEQFNDYLALDLNWAALWAIANWVYYFVLEPFAALVYLPQQVAITLTAAAFSHRADAIQTALYIHVASWIAQFAGHFLAEGRSPALLDNLLGALVLAPFFVHLEILFKFGYNPTLQKSVHQGITEEIARIKAIEGKKAT</sequence>
<keyword evidence="1" id="KW-0472">Membrane</keyword>
<organism evidence="2 3">
    <name type="scientific">Ganoderma sinense ZZ0214-1</name>
    <dbReference type="NCBI Taxonomy" id="1077348"/>
    <lineage>
        <taxon>Eukaryota</taxon>
        <taxon>Fungi</taxon>
        <taxon>Dikarya</taxon>
        <taxon>Basidiomycota</taxon>
        <taxon>Agaricomycotina</taxon>
        <taxon>Agaricomycetes</taxon>
        <taxon>Polyporales</taxon>
        <taxon>Polyporaceae</taxon>
        <taxon>Ganoderma</taxon>
    </lineage>
</organism>
<evidence type="ECO:0008006" key="4">
    <source>
        <dbReference type="Google" id="ProtNLM"/>
    </source>
</evidence>
<keyword evidence="1" id="KW-1133">Transmembrane helix</keyword>
<proteinExistence type="predicted"/>
<feature type="transmembrane region" description="Helical" evidence="1">
    <location>
        <begin position="144"/>
        <end position="161"/>
    </location>
</feature>
<gene>
    <name evidence="2" type="ORF">GSI_00543</name>
</gene>
<dbReference type="InterPro" id="IPR009305">
    <property type="entry name" value="Mpo1-like"/>
</dbReference>
<name>A0A2G8ST19_9APHY</name>
<dbReference type="AlphaFoldDB" id="A0A2G8ST19"/>
<dbReference type="Proteomes" id="UP000230002">
    <property type="component" value="Unassembled WGS sequence"/>
</dbReference>
<dbReference type="PANTHER" id="PTHR28026:SF9">
    <property type="entry name" value="2-HYDROXY-PALMITIC ACID DIOXYGENASE MPO1"/>
    <property type="match status" value="1"/>
</dbReference>
<dbReference type="GO" id="GO:0016020">
    <property type="term" value="C:membrane"/>
    <property type="evidence" value="ECO:0007669"/>
    <property type="project" value="GOC"/>
</dbReference>
<feature type="transmembrane region" description="Helical" evidence="1">
    <location>
        <begin position="24"/>
        <end position="50"/>
    </location>
</feature>
<feature type="transmembrane region" description="Helical" evidence="1">
    <location>
        <begin position="114"/>
        <end position="132"/>
    </location>
</feature>
<feature type="transmembrane region" description="Helical" evidence="1">
    <location>
        <begin position="62"/>
        <end position="82"/>
    </location>
</feature>